<dbReference type="Pfam" id="PF02325">
    <property type="entry name" value="CCB3_YggT"/>
    <property type="match status" value="2"/>
</dbReference>
<keyword evidence="1" id="KW-0472">Membrane</keyword>
<feature type="transmembrane region" description="Helical" evidence="1">
    <location>
        <begin position="62"/>
        <end position="84"/>
    </location>
</feature>
<proteinExistence type="predicted"/>
<organism evidence="2 3">
    <name type="scientific">Novimethylophilus kurashikiensis</name>
    <dbReference type="NCBI Taxonomy" id="1825523"/>
    <lineage>
        <taxon>Bacteria</taxon>
        <taxon>Pseudomonadati</taxon>
        <taxon>Pseudomonadota</taxon>
        <taxon>Betaproteobacteria</taxon>
        <taxon>Nitrosomonadales</taxon>
        <taxon>Methylophilaceae</taxon>
        <taxon>Novimethylophilus</taxon>
    </lineage>
</organism>
<gene>
    <name evidence="2" type="primary">yggT</name>
    <name evidence="2" type="ORF">NMK_3244</name>
</gene>
<keyword evidence="3" id="KW-1185">Reference proteome</keyword>
<dbReference type="EMBL" id="BDOQ01000019">
    <property type="protein sequence ID" value="GBG15633.1"/>
    <property type="molecule type" value="Genomic_DNA"/>
</dbReference>
<keyword evidence="1" id="KW-1133">Transmembrane helix</keyword>
<accession>A0A2R5FGP6</accession>
<dbReference type="AlphaFoldDB" id="A0A2R5FGP6"/>
<dbReference type="RefSeq" id="WP_109016774.1">
    <property type="nucleotide sequence ID" value="NZ_BDOQ01000019.1"/>
</dbReference>
<name>A0A2R5FGP6_9PROT</name>
<feature type="transmembrane region" description="Helical" evidence="1">
    <location>
        <begin position="7"/>
        <end position="27"/>
    </location>
</feature>
<reference evidence="2 3" key="1">
    <citation type="journal article" date="2018" name="Environ. Microbiol.">
        <title>Isolation and genomic characterization of Novimethylophilus kurashikiensis gen. nov. sp. nov., a new lanthanide-dependent methylotrophic species of Methylophilaceae.</title>
        <authorList>
            <person name="Lv H."/>
            <person name="Sahin N."/>
            <person name="Tani A."/>
        </authorList>
    </citation>
    <scope>NUCLEOTIDE SEQUENCE [LARGE SCALE GENOMIC DNA]</scope>
    <source>
        <strain evidence="2 3">La2-4</strain>
    </source>
</reference>
<feature type="transmembrane region" description="Helical" evidence="1">
    <location>
        <begin position="90"/>
        <end position="110"/>
    </location>
</feature>
<feature type="transmembrane region" description="Helical" evidence="1">
    <location>
        <begin position="117"/>
        <end position="140"/>
    </location>
</feature>
<evidence type="ECO:0000256" key="1">
    <source>
        <dbReference type="SAM" id="Phobius"/>
    </source>
</evidence>
<evidence type="ECO:0000313" key="3">
    <source>
        <dbReference type="Proteomes" id="UP000245081"/>
    </source>
</evidence>
<protein>
    <submittedName>
        <fullName evidence="2">YggT family protein</fullName>
    </submittedName>
</protein>
<dbReference type="Proteomes" id="UP000245081">
    <property type="component" value="Unassembled WGS sequence"/>
</dbReference>
<sequence length="191" mass="20924">MIAQAAIFLLDTLFGLFTLSVLLRFYLQLVGAPFHNPISQAIVAFTNFLVRPTRRIIPSLGGLDMSTLLLAFIAQLILQAATLWLQGYPLMLATGTAYAALVGLAALGLVKLSIYIFLYAVIIQAILSWVNPYTPVAPLLDSLTRPLMRPLRGKFTMGSGIDLTPLVVFLIAQLLLMLVVAPIEMQLQRLL</sequence>
<dbReference type="GO" id="GO:0016020">
    <property type="term" value="C:membrane"/>
    <property type="evidence" value="ECO:0007669"/>
    <property type="project" value="InterPro"/>
</dbReference>
<comment type="caution">
    <text evidence="2">The sequence shown here is derived from an EMBL/GenBank/DDBJ whole genome shotgun (WGS) entry which is preliminary data.</text>
</comment>
<feature type="transmembrane region" description="Helical" evidence="1">
    <location>
        <begin position="160"/>
        <end position="181"/>
    </location>
</feature>
<dbReference type="InterPro" id="IPR003425">
    <property type="entry name" value="CCB3/YggT"/>
</dbReference>
<keyword evidence="1" id="KW-0812">Transmembrane</keyword>
<evidence type="ECO:0000313" key="2">
    <source>
        <dbReference type="EMBL" id="GBG15633.1"/>
    </source>
</evidence>
<dbReference type="OrthoDB" id="9806665at2"/>